<dbReference type="Gene3D" id="3.40.50.150">
    <property type="entry name" value="Vaccinia Virus protein VP39"/>
    <property type="match status" value="1"/>
</dbReference>
<gene>
    <name evidence="3" type="ORF">FLT43_18590</name>
    <name evidence="2" type="ORF">M5W83_13525</name>
</gene>
<dbReference type="EMBL" id="JAMDMM010000024">
    <property type="protein sequence ID" value="MCY9608163.1"/>
    <property type="molecule type" value="Genomic_DNA"/>
</dbReference>
<dbReference type="Proteomes" id="UP000315377">
    <property type="component" value="Chromosome"/>
</dbReference>
<dbReference type="GO" id="GO:0032259">
    <property type="term" value="P:methylation"/>
    <property type="evidence" value="ECO:0007669"/>
    <property type="project" value="UniProtKB-KW"/>
</dbReference>
<reference evidence="3 4" key="1">
    <citation type="submission" date="2019-07" db="EMBL/GenBank/DDBJ databases">
        <title>Paenibacillus thiaminolyticus NRRL B-4156.</title>
        <authorList>
            <person name="Hehnly C."/>
            <person name="Zhang L."/>
        </authorList>
    </citation>
    <scope>NUCLEOTIDE SEQUENCE [LARGE SCALE GENOMIC DNA]</scope>
    <source>
        <strain evidence="3 4">NRRL B-4156</strain>
    </source>
</reference>
<dbReference type="InterPro" id="IPR029063">
    <property type="entry name" value="SAM-dependent_MTases_sf"/>
</dbReference>
<dbReference type="EMBL" id="CP041405">
    <property type="protein sequence ID" value="QDM47367.1"/>
    <property type="molecule type" value="Genomic_DNA"/>
</dbReference>
<dbReference type="SUPFAM" id="SSF53335">
    <property type="entry name" value="S-adenosyl-L-methionine-dependent methyltransferases"/>
    <property type="match status" value="1"/>
</dbReference>
<organism evidence="3 4">
    <name type="scientific">Paenibacillus thiaminolyticus</name>
    <name type="common">Bacillus thiaminolyticus</name>
    <dbReference type="NCBI Taxonomy" id="49283"/>
    <lineage>
        <taxon>Bacteria</taxon>
        <taxon>Bacillati</taxon>
        <taxon>Bacillota</taxon>
        <taxon>Bacilli</taxon>
        <taxon>Bacillales</taxon>
        <taxon>Paenibacillaceae</taxon>
        <taxon>Paenibacillus</taxon>
    </lineage>
</organism>
<evidence type="ECO:0000259" key="1">
    <source>
        <dbReference type="Pfam" id="PF08241"/>
    </source>
</evidence>
<evidence type="ECO:0000313" key="2">
    <source>
        <dbReference type="EMBL" id="MCY9608163.1"/>
    </source>
</evidence>
<keyword evidence="3" id="KW-0489">Methyltransferase</keyword>
<accession>A0AAP9DZW0</accession>
<evidence type="ECO:0000313" key="5">
    <source>
        <dbReference type="Proteomes" id="UP001209276"/>
    </source>
</evidence>
<dbReference type="GO" id="GO:0008757">
    <property type="term" value="F:S-adenosylmethionine-dependent methyltransferase activity"/>
    <property type="evidence" value="ECO:0007669"/>
    <property type="project" value="InterPro"/>
</dbReference>
<dbReference type="GeneID" id="76997972"/>
<feature type="domain" description="Methyltransferase type 11" evidence="1">
    <location>
        <begin position="42"/>
        <end position="144"/>
    </location>
</feature>
<dbReference type="Pfam" id="PF08241">
    <property type="entry name" value="Methyltransf_11"/>
    <property type="match status" value="1"/>
</dbReference>
<evidence type="ECO:0000313" key="3">
    <source>
        <dbReference type="EMBL" id="QDM47367.1"/>
    </source>
</evidence>
<sequence>MNKIIDYYNGFDEWGRLDREPLEFMVNWHHIRKHLPPGGHLLDNGAGPGKYALELAAAGYQVTLTDLTPRLVEIARVKVEERGLAGQFQGFYPADARDLGIFADEQFDASLMMGPLYHLQAEEERHAAVQELFRVTKRGGIVFVAVMTVVRHLMNSLLHPQHWKPNDSIGQIRRFMETGIFNHQDEGRFTGAYYFRVEEIAPFMEAHGFETVQLLGSSSIAGAMNEQQFDYWRSRGEDEYRQVMELIYEMASCPHVLGVSSHLLYIGRKK</sequence>
<name>A0AAP9DZW0_PANTH</name>
<dbReference type="Proteomes" id="UP001209276">
    <property type="component" value="Unassembled WGS sequence"/>
</dbReference>
<reference evidence="2 5" key="2">
    <citation type="submission" date="2022-05" db="EMBL/GenBank/DDBJ databases">
        <title>Genome Sequencing of Bee-Associated Microbes.</title>
        <authorList>
            <person name="Dunlap C."/>
        </authorList>
    </citation>
    <scope>NUCLEOTIDE SEQUENCE [LARGE SCALE GENOMIC DNA]</scope>
    <source>
        <strain evidence="2 5">NRRL B-14613</strain>
    </source>
</reference>
<keyword evidence="3" id="KW-0808">Transferase</keyword>
<dbReference type="InterPro" id="IPR013216">
    <property type="entry name" value="Methyltransf_11"/>
</dbReference>
<dbReference type="CDD" id="cd02440">
    <property type="entry name" value="AdoMet_MTases"/>
    <property type="match status" value="1"/>
</dbReference>
<proteinExistence type="predicted"/>
<dbReference type="RefSeq" id="WP_087444167.1">
    <property type="nucleotide sequence ID" value="NZ_CABMNB010000039.1"/>
</dbReference>
<protein>
    <submittedName>
        <fullName evidence="3">Class I SAM-dependent methyltransferase</fullName>
    </submittedName>
</protein>
<evidence type="ECO:0000313" key="4">
    <source>
        <dbReference type="Proteomes" id="UP000315377"/>
    </source>
</evidence>
<dbReference type="AlphaFoldDB" id="A0AAP9DZW0"/>
<keyword evidence="5" id="KW-1185">Reference proteome</keyword>